<keyword evidence="2" id="KW-0560">Oxidoreductase</keyword>
<dbReference type="InterPro" id="IPR006115">
    <property type="entry name" value="6PGDH_NADP-bd"/>
</dbReference>
<dbReference type="InterPro" id="IPR036291">
    <property type="entry name" value="NAD(P)-bd_dom_sf"/>
</dbReference>
<dbReference type="InterPro" id="IPR008927">
    <property type="entry name" value="6-PGluconate_DH-like_C_sf"/>
</dbReference>
<sequence length="293" mass="30418">MARKHDGSPVTVLGLGLMGQALAGAFLRKGHATTVWNRTASKAERLVAQGAKLAGSVRDAAAASPLVVICVSDHEVVGGLLEQLDDVLDGKVVVNLSSGTSAQARDLAARAARRGGALLDGAIMAVPDEVGSKDVAVVYSGSRAAFDAYEPVLRDLAEATYLGEDHGLSSLYEVAVMPLMWGILNGFLHGAAMLGAVNVNASAFAPIAEQAIGSATRWLAGYARQIDEGVFPPVDVSIDLHRAEMQHVVAESEALGVNAELPKFIRAMADRAVAAGHGGESYPAMIELFRAPG</sequence>
<accession>A0A372GPY2</accession>
<reference evidence="5 6" key="1">
    <citation type="submission" date="2018-08" db="EMBL/GenBank/DDBJ databases">
        <title>Actinomadura spongicola sp. nov., isolated from marine sponge Leucetta chagosensis.</title>
        <authorList>
            <person name="Li L."/>
            <person name="Lin H.W."/>
        </authorList>
    </citation>
    <scope>NUCLEOTIDE SEQUENCE [LARGE SCALE GENOMIC DNA]</scope>
    <source>
        <strain evidence="5 6">LHW52907</strain>
    </source>
</reference>
<proteinExistence type="inferred from homology"/>
<dbReference type="GO" id="GO:0016491">
    <property type="term" value="F:oxidoreductase activity"/>
    <property type="evidence" value="ECO:0007669"/>
    <property type="project" value="UniProtKB-KW"/>
</dbReference>
<dbReference type="InterPro" id="IPR048666">
    <property type="entry name" value="RedAm-like_C"/>
</dbReference>
<dbReference type="Pfam" id="PF21761">
    <property type="entry name" value="RedAm-like_C"/>
    <property type="match status" value="1"/>
</dbReference>
<evidence type="ECO:0000256" key="2">
    <source>
        <dbReference type="ARBA" id="ARBA00023002"/>
    </source>
</evidence>
<dbReference type="InterPro" id="IPR051265">
    <property type="entry name" value="HIBADH-related_NP60_sf"/>
</dbReference>
<dbReference type="AlphaFoldDB" id="A0A372GPY2"/>
<dbReference type="InterPro" id="IPR013328">
    <property type="entry name" value="6PGD_dom2"/>
</dbReference>
<dbReference type="PANTHER" id="PTHR43580:SF2">
    <property type="entry name" value="CYTOKINE-LIKE NUCLEAR FACTOR N-PAC"/>
    <property type="match status" value="1"/>
</dbReference>
<dbReference type="Gene3D" id="1.10.1040.10">
    <property type="entry name" value="N-(1-d-carboxylethyl)-l-norvaline Dehydrogenase, domain 2"/>
    <property type="match status" value="1"/>
</dbReference>
<dbReference type="GO" id="GO:0003677">
    <property type="term" value="F:DNA binding"/>
    <property type="evidence" value="ECO:0007669"/>
    <property type="project" value="TreeGrafter"/>
</dbReference>
<dbReference type="Pfam" id="PF03446">
    <property type="entry name" value="NAD_binding_2"/>
    <property type="match status" value="1"/>
</dbReference>
<evidence type="ECO:0000313" key="5">
    <source>
        <dbReference type="EMBL" id="RFS87143.1"/>
    </source>
</evidence>
<dbReference type="PANTHER" id="PTHR43580">
    <property type="entry name" value="OXIDOREDUCTASE GLYR1-RELATED"/>
    <property type="match status" value="1"/>
</dbReference>
<organism evidence="5 6">
    <name type="scientific">Actinomadura spongiicola</name>
    <dbReference type="NCBI Taxonomy" id="2303421"/>
    <lineage>
        <taxon>Bacteria</taxon>
        <taxon>Bacillati</taxon>
        <taxon>Actinomycetota</taxon>
        <taxon>Actinomycetes</taxon>
        <taxon>Streptosporangiales</taxon>
        <taxon>Thermomonosporaceae</taxon>
        <taxon>Actinomadura</taxon>
    </lineage>
</organism>
<feature type="domain" description="NADPH-dependent reductive aminase-like C-terminal" evidence="4">
    <location>
        <begin position="165"/>
        <end position="290"/>
    </location>
</feature>
<dbReference type="GO" id="GO:0140673">
    <property type="term" value="P:transcription elongation-coupled chromatin remodeling"/>
    <property type="evidence" value="ECO:0007669"/>
    <property type="project" value="TreeGrafter"/>
</dbReference>
<dbReference type="SUPFAM" id="SSF51735">
    <property type="entry name" value="NAD(P)-binding Rossmann-fold domains"/>
    <property type="match status" value="1"/>
</dbReference>
<name>A0A372GPY2_9ACTN</name>
<evidence type="ECO:0000259" key="4">
    <source>
        <dbReference type="Pfam" id="PF21761"/>
    </source>
</evidence>
<dbReference type="InterPro" id="IPR015815">
    <property type="entry name" value="HIBADH-related"/>
</dbReference>
<protein>
    <submittedName>
        <fullName evidence="5">NAD(P)-dependent oxidoreductase</fullName>
    </submittedName>
</protein>
<evidence type="ECO:0000313" key="6">
    <source>
        <dbReference type="Proteomes" id="UP000262882"/>
    </source>
</evidence>
<dbReference type="PIRSF" id="PIRSF000103">
    <property type="entry name" value="HIBADH"/>
    <property type="match status" value="1"/>
</dbReference>
<keyword evidence="6" id="KW-1185">Reference proteome</keyword>
<evidence type="ECO:0000259" key="3">
    <source>
        <dbReference type="Pfam" id="PF03446"/>
    </source>
</evidence>
<comment type="similarity">
    <text evidence="1">Belongs to the HIBADH-related family.</text>
</comment>
<dbReference type="GO" id="GO:0000785">
    <property type="term" value="C:chromatin"/>
    <property type="evidence" value="ECO:0007669"/>
    <property type="project" value="TreeGrafter"/>
</dbReference>
<gene>
    <name evidence="5" type="ORF">D0T12_02525</name>
</gene>
<dbReference type="SUPFAM" id="SSF48179">
    <property type="entry name" value="6-phosphogluconate dehydrogenase C-terminal domain-like"/>
    <property type="match status" value="1"/>
</dbReference>
<dbReference type="EMBL" id="QVNQ01000001">
    <property type="protein sequence ID" value="RFS87143.1"/>
    <property type="molecule type" value="Genomic_DNA"/>
</dbReference>
<comment type="caution">
    <text evidence="5">The sequence shown here is derived from an EMBL/GenBank/DDBJ whole genome shotgun (WGS) entry which is preliminary data.</text>
</comment>
<dbReference type="GO" id="GO:0031491">
    <property type="term" value="F:nucleosome binding"/>
    <property type="evidence" value="ECO:0007669"/>
    <property type="project" value="TreeGrafter"/>
</dbReference>
<evidence type="ECO:0000256" key="1">
    <source>
        <dbReference type="ARBA" id="ARBA00009080"/>
    </source>
</evidence>
<dbReference type="Proteomes" id="UP000262882">
    <property type="component" value="Unassembled WGS sequence"/>
</dbReference>
<dbReference type="Gene3D" id="3.40.50.720">
    <property type="entry name" value="NAD(P)-binding Rossmann-like Domain"/>
    <property type="match status" value="1"/>
</dbReference>
<dbReference type="GO" id="GO:0050661">
    <property type="term" value="F:NADP binding"/>
    <property type="evidence" value="ECO:0007669"/>
    <property type="project" value="InterPro"/>
</dbReference>
<feature type="domain" description="6-phosphogluconate dehydrogenase NADP-binding" evidence="3">
    <location>
        <begin position="10"/>
        <end position="161"/>
    </location>
</feature>